<reference evidence="1 2" key="1">
    <citation type="submission" date="2018-06" db="EMBL/GenBank/DDBJ databases">
        <title>Comparative genomics reveals the genomic features of Rhizophagus irregularis, R. cerebriforme, R. diaphanum and Gigaspora rosea, and their symbiotic lifestyle signature.</title>
        <authorList>
            <person name="Morin E."/>
            <person name="San Clemente H."/>
            <person name="Chen E.C.H."/>
            <person name="De La Providencia I."/>
            <person name="Hainaut M."/>
            <person name="Kuo A."/>
            <person name="Kohler A."/>
            <person name="Murat C."/>
            <person name="Tang N."/>
            <person name="Roy S."/>
            <person name="Loubradou J."/>
            <person name="Henrissat B."/>
            <person name="Grigoriev I.V."/>
            <person name="Corradi N."/>
            <person name="Roux C."/>
            <person name="Martin F.M."/>
        </authorList>
    </citation>
    <scope>NUCLEOTIDE SEQUENCE [LARGE SCALE GENOMIC DNA]</scope>
    <source>
        <strain evidence="1 2">DAOM 227022</strain>
    </source>
</reference>
<comment type="caution">
    <text evidence="1">The sequence shown here is derived from an EMBL/GenBank/DDBJ whole genome shotgun (WGS) entry which is preliminary data.</text>
</comment>
<protein>
    <submittedName>
        <fullName evidence="1">Uncharacterized protein</fullName>
    </submittedName>
</protein>
<sequence>MWTRLNLDLIIGSIKKKIASLSFKKIIEVIKKNALKRLPKKTQAEEIIPTCSDKEQVDYLRELLTSDEHLGKSAKNEVIEFWKNLNRAEIIFRLNEPLDSEHLEYFEIKKEQDLEFNLRPEISPKNNTHACKKKDINLDMDVWSDISKDLIEVLCLPDNIFFLGDKGLGSFLLNQDCYKELIIEMFKRDYPNLDVLSQLMPNDNVLVGDVTQFYDSISNENNYYIVDAQKPEKSGAYVILLTSPKADLYHSMWKSKGNKFTYEKLEKLMEMWDLIPQVLNKWHDEIYGETEFDKLINEVDLAKYLRQLQKGGTFRIRELIKGVILTKIVDKKMDNLYYNWFDTLNDVKLDSYNRPRSRIFETTVSFVFNGNENSLDLFQATVSMAHGVKIEVRDSTICCTLVGKNSFVCGIMII</sequence>
<evidence type="ECO:0000313" key="1">
    <source>
        <dbReference type="EMBL" id="RIA84525.1"/>
    </source>
</evidence>
<keyword evidence="2" id="KW-1185">Reference proteome</keyword>
<dbReference type="Proteomes" id="UP000265703">
    <property type="component" value="Unassembled WGS sequence"/>
</dbReference>
<dbReference type="OrthoDB" id="2448891at2759"/>
<accession>A0A397SK89</accession>
<name>A0A397SK89_9GLOM</name>
<gene>
    <name evidence="1" type="ORF">C1645_742256</name>
</gene>
<organism evidence="1 2">
    <name type="scientific">Glomus cerebriforme</name>
    <dbReference type="NCBI Taxonomy" id="658196"/>
    <lineage>
        <taxon>Eukaryota</taxon>
        <taxon>Fungi</taxon>
        <taxon>Fungi incertae sedis</taxon>
        <taxon>Mucoromycota</taxon>
        <taxon>Glomeromycotina</taxon>
        <taxon>Glomeromycetes</taxon>
        <taxon>Glomerales</taxon>
        <taxon>Glomeraceae</taxon>
        <taxon>Glomus</taxon>
    </lineage>
</organism>
<evidence type="ECO:0000313" key="2">
    <source>
        <dbReference type="Proteomes" id="UP000265703"/>
    </source>
</evidence>
<proteinExistence type="predicted"/>
<dbReference type="EMBL" id="QKYT01000486">
    <property type="protein sequence ID" value="RIA84525.1"/>
    <property type="molecule type" value="Genomic_DNA"/>
</dbReference>
<dbReference type="AlphaFoldDB" id="A0A397SK89"/>
<dbReference type="STRING" id="658196.A0A397SK89"/>